<reference evidence="1 2" key="1">
    <citation type="submission" date="2019-04" db="EMBL/GenBank/DDBJ databases">
        <title>Rhizobium terrae sp. nov., isolated from a paddy soil.</title>
        <authorList>
            <person name="Lin S.-Y."/>
            <person name="Hameed A."/>
            <person name="Huang H.-I."/>
            <person name="Young C.-C."/>
        </authorList>
    </citation>
    <scope>NUCLEOTIDE SEQUENCE [LARGE SCALE GENOMIC DNA]</scope>
    <source>
        <strain evidence="1 2">CC-HIH110</strain>
    </source>
</reference>
<gene>
    <name evidence="1" type="ORF">E6C51_14765</name>
</gene>
<name>A0A4S3ZSI5_9HYPH</name>
<dbReference type="Proteomes" id="UP000310754">
    <property type="component" value="Unassembled WGS sequence"/>
</dbReference>
<dbReference type="InterPro" id="IPR006597">
    <property type="entry name" value="Sel1-like"/>
</dbReference>
<dbReference type="SMART" id="SM00671">
    <property type="entry name" value="SEL1"/>
    <property type="match status" value="8"/>
</dbReference>
<dbReference type="Pfam" id="PF08238">
    <property type="entry name" value="Sel1"/>
    <property type="match status" value="8"/>
</dbReference>
<dbReference type="EMBL" id="SSOA01000008">
    <property type="protein sequence ID" value="THF48624.1"/>
    <property type="molecule type" value="Genomic_DNA"/>
</dbReference>
<accession>A0A4S3ZSI5</accession>
<dbReference type="Gene3D" id="1.25.40.10">
    <property type="entry name" value="Tetratricopeptide repeat domain"/>
    <property type="match status" value="2"/>
</dbReference>
<evidence type="ECO:0000313" key="2">
    <source>
        <dbReference type="Proteomes" id="UP000310754"/>
    </source>
</evidence>
<dbReference type="SUPFAM" id="SSF81901">
    <property type="entry name" value="HCP-like"/>
    <property type="match status" value="3"/>
</dbReference>
<dbReference type="InterPro" id="IPR011990">
    <property type="entry name" value="TPR-like_helical_dom_sf"/>
</dbReference>
<dbReference type="InterPro" id="IPR050767">
    <property type="entry name" value="Sel1_AlgK"/>
</dbReference>
<evidence type="ECO:0000313" key="1">
    <source>
        <dbReference type="EMBL" id="THF48624.1"/>
    </source>
</evidence>
<protein>
    <submittedName>
        <fullName evidence="1">SEL1-like repeat protein</fullName>
    </submittedName>
</protein>
<dbReference type="PANTHER" id="PTHR11102:SF160">
    <property type="entry name" value="ERAD-ASSOCIATED E3 UBIQUITIN-PROTEIN LIGASE COMPONENT HRD3"/>
    <property type="match status" value="1"/>
</dbReference>
<keyword evidence="2" id="KW-1185">Reference proteome</keyword>
<sequence>MHQTAMAWLFARSIVGDEGRNAGIMMSLLGFVRGFSVTRAYHFGMKKLANGHMPLAAAALKRAAKGGHVGACYEMARLYEMGRGVICDLEQARHLAQFAADAGHVPSMALAARLFLISPERRAQTSGSAASQLFCEPELARHYALLAHSRGNVDGSALAGYLLASGIGGEVDAETAVVCYEPAVKVGHVRAFLGMGTLYAGGHLGEVDYARALPYFKYAAAAGNNTARHYLALQFLKGLGTDVDEERALRLLSAAAAKGYRASIEELATYYLDETHPERDRQRGMRWLTALGRMGDQKACRELERRYRNGIDVPVNSIEAVTWLEKAALKGDVAAQFQMAVLAATGGGEAEPDYAQAKLWFEMASDNGHTIAMVNLGRFRMKGVGGDIDLDGARDILELAIECGEMAAFAVLGEFYAYYAEPADLDAARDILLHGVERDDPVCRDLLSRLEDDLVAKVA</sequence>
<dbReference type="PANTHER" id="PTHR11102">
    <property type="entry name" value="SEL-1-LIKE PROTEIN"/>
    <property type="match status" value="1"/>
</dbReference>
<comment type="caution">
    <text evidence="1">The sequence shown here is derived from an EMBL/GenBank/DDBJ whole genome shotgun (WGS) entry which is preliminary data.</text>
</comment>
<dbReference type="AlphaFoldDB" id="A0A4S3ZSI5"/>
<organism evidence="1 2">
    <name type="scientific">Allorhizobium terrae</name>
    <dbReference type="NCBI Taxonomy" id="1848972"/>
    <lineage>
        <taxon>Bacteria</taxon>
        <taxon>Pseudomonadati</taxon>
        <taxon>Pseudomonadota</taxon>
        <taxon>Alphaproteobacteria</taxon>
        <taxon>Hyphomicrobiales</taxon>
        <taxon>Rhizobiaceae</taxon>
        <taxon>Rhizobium/Agrobacterium group</taxon>
        <taxon>Allorhizobium</taxon>
    </lineage>
</organism>
<proteinExistence type="predicted"/>